<organism evidence="2 3">
    <name type="scientific">Thermococcus guaymasensis DSM 11113</name>
    <dbReference type="NCBI Taxonomy" id="1432656"/>
    <lineage>
        <taxon>Archaea</taxon>
        <taxon>Methanobacteriati</taxon>
        <taxon>Methanobacteriota</taxon>
        <taxon>Thermococci</taxon>
        <taxon>Thermococcales</taxon>
        <taxon>Thermococcaceae</taxon>
        <taxon>Thermococcus</taxon>
    </lineage>
</organism>
<sequence>MFEELRIPTLWITKVRGENTVEPTRLAPLMQYIVDKTDKDTAVIIEGIEYLILENGFETVFKFLTNLKDNLLAKMRC</sequence>
<dbReference type="InterPro" id="IPR008553">
    <property type="entry name" value="DUF835"/>
</dbReference>
<feature type="domain" description="DUF835" evidence="1">
    <location>
        <begin position="7"/>
        <end position="74"/>
    </location>
</feature>
<dbReference type="Proteomes" id="UP000062043">
    <property type="component" value="Chromosome"/>
</dbReference>
<dbReference type="STRING" id="1432656.X802_01275"/>
<dbReference type="AlphaFoldDB" id="A0A0X1KN41"/>
<gene>
    <name evidence="2" type="ORF">X802_01275</name>
</gene>
<proteinExistence type="predicted"/>
<dbReference type="KEGG" id="tgy:X802_01275"/>
<dbReference type="PATRIC" id="fig|1432656.3.peg.251"/>
<dbReference type="Pfam" id="PF05763">
    <property type="entry name" value="DUF835"/>
    <property type="match status" value="1"/>
</dbReference>
<protein>
    <recommendedName>
        <fullName evidence="1">DUF835 domain-containing protein</fullName>
    </recommendedName>
</protein>
<dbReference type="EMBL" id="CP007140">
    <property type="protein sequence ID" value="AJC72640.1"/>
    <property type="molecule type" value="Genomic_DNA"/>
</dbReference>
<dbReference type="GeneID" id="32205467"/>
<reference evidence="2 3" key="1">
    <citation type="submission" date="2014-01" db="EMBL/GenBank/DDBJ databases">
        <title>Genome sequencing of Thermococcus guaymasensis.</title>
        <authorList>
            <person name="Zhang X."/>
            <person name="Alvare G."/>
            <person name="Fristensky B."/>
            <person name="Chen L."/>
            <person name="Suen T."/>
            <person name="Chen Q."/>
            <person name="Ma K."/>
        </authorList>
    </citation>
    <scope>NUCLEOTIDE SEQUENCE [LARGE SCALE GENOMIC DNA]</scope>
    <source>
        <strain evidence="2 3">DSM 11113</strain>
    </source>
</reference>
<evidence type="ECO:0000259" key="1">
    <source>
        <dbReference type="Pfam" id="PF05763"/>
    </source>
</evidence>
<evidence type="ECO:0000313" key="3">
    <source>
        <dbReference type="Proteomes" id="UP000062043"/>
    </source>
</evidence>
<evidence type="ECO:0000313" key="2">
    <source>
        <dbReference type="EMBL" id="AJC72640.1"/>
    </source>
</evidence>
<keyword evidence="3" id="KW-1185">Reference proteome</keyword>
<dbReference type="RefSeq" id="WP_062370299.1">
    <property type="nucleotide sequence ID" value="NZ_CP007140.1"/>
</dbReference>
<accession>A0A0X1KN41</accession>
<name>A0A0X1KN41_9EURY</name>